<accession>A0A8H3FP58</accession>
<feature type="region of interest" description="Disordered" evidence="1">
    <location>
        <begin position="505"/>
        <end position="599"/>
    </location>
</feature>
<feature type="compositionally biased region" description="Basic residues" evidence="1">
    <location>
        <begin position="1"/>
        <end position="16"/>
    </location>
</feature>
<keyword evidence="2" id="KW-0812">Transmembrane</keyword>
<dbReference type="OrthoDB" id="5421784at2759"/>
<dbReference type="AlphaFoldDB" id="A0A8H3FP58"/>
<name>A0A8H3FP58_9LECA</name>
<evidence type="ECO:0000313" key="3">
    <source>
        <dbReference type="EMBL" id="CAF9928171.1"/>
    </source>
</evidence>
<protein>
    <submittedName>
        <fullName evidence="3">Uncharacterized protein</fullName>
    </submittedName>
</protein>
<feature type="compositionally biased region" description="Polar residues" evidence="1">
    <location>
        <begin position="204"/>
        <end position="220"/>
    </location>
</feature>
<proteinExistence type="predicted"/>
<keyword evidence="2" id="KW-1133">Transmembrane helix</keyword>
<dbReference type="EMBL" id="CAJPDQ010000029">
    <property type="protein sequence ID" value="CAF9928171.1"/>
    <property type="molecule type" value="Genomic_DNA"/>
</dbReference>
<comment type="caution">
    <text evidence="3">The sequence shown here is derived from an EMBL/GenBank/DDBJ whole genome shotgun (WGS) entry which is preliminary data.</text>
</comment>
<feature type="region of interest" description="Disordered" evidence="1">
    <location>
        <begin position="1"/>
        <end position="21"/>
    </location>
</feature>
<evidence type="ECO:0000256" key="2">
    <source>
        <dbReference type="SAM" id="Phobius"/>
    </source>
</evidence>
<dbReference type="Proteomes" id="UP000664169">
    <property type="component" value="Unassembled WGS sequence"/>
</dbReference>
<feature type="compositionally biased region" description="Polar residues" evidence="1">
    <location>
        <begin position="548"/>
        <end position="565"/>
    </location>
</feature>
<keyword evidence="4" id="KW-1185">Reference proteome</keyword>
<feature type="compositionally biased region" description="Polar residues" evidence="1">
    <location>
        <begin position="584"/>
        <end position="599"/>
    </location>
</feature>
<feature type="compositionally biased region" description="Polar residues" evidence="1">
    <location>
        <begin position="64"/>
        <end position="73"/>
    </location>
</feature>
<feature type="compositionally biased region" description="Low complexity" evidence="1">
    <location>
        <begin position="221"/>
        <end position="251"/>
    </location>
</feature>
<feature type="transmembrane region" description="Helical" evidence="2">
    <location>
        <begin position="348"/>
        <end position="373"/>
    </location>
</feature>
<feature type="region of interest" description="Disordered" evidence="1">
    <location>
        <begin position="204"/>
        <end position="251"/>
    </location>
</feature>
<evidence type="ECO:0000256" key="1">
    <source>
        <dbReference type="SAM" id="MobiDB-lite"/>
    </source>
</evidence>
<reference evidence="3" key="1">
    <citation type="submission" date="2021-03" db="EMBL/GenBank/DDBJ databases">
        <authorList>
            <person name="Tagirdzhanova G."/>
        </authorList>
    </citation>
    <scope>NUCLEOTIDE SEQUENCE</scope>
</reference>
<organism evidence="3 4">
    <name type="scientific">Gomphillus americanus</name>
    <dbReference type="NCBI Taxonomy" id="1940652"/>
    <lineage>
        <taxon>Eukaryota</taxon>
        <taxon>Fungi</taxon>
        <taxon>Dikarya</taxon>
        <taxon>Ascomycota</taxon>
        <taxon>Pezizomycotina</taxon>
        <taxon>Lecanoromycetes</taxon>
        <taxon>OSLEUM clade</taxon>
        <taxon>Ostropomycetidae</taxon>
        <taxon>Ostropales</taxon>
        <taxon>Graphidaceae</taxon>
        <taxon>Gomphilloideae</taxon>
        <taxon>Gomphillus</taxon>
    </lineage>
</organism>
<sequence length="599" mass="60174">MHRRSRQKGSSQHRRQPGAEVVTPLIPLQKEVQPSIPVQEVVQPLIPLQLPSPRAKLQHELSHPTATLPNQTGAAHPPLATKLSRRLLSNGLDTVTTTVTDAAVVVVDGGGHTIAIASITDMPAGPVTVSLPFTTFTIDPRASDTGKVSVSVGVAPTPIPGSGPAPSFAPAISVNPAPVPVSTPSIQPASVQLASSTFLTSSVVMPAPSQTGNDNLGQSNTPSTTTTTPTTTASPTSTTSITAPSSSSNVPTTLATLVSSTSSTGLSFSTSSGLASSFSSSPSASSSDKSSSSSSTSSSPSLSTSSSGTSAISSATPSLTSSTSAATTTAAAAAAATSGGGSSVNVPVVGGVVGGLAGLALILGLLLLLMRWWRKRRSGSMMLRSIDDEIAPPGTSHSNAPMTQNPVANTSGTGAAIGAAAAGTGIGAMIKRMTGGSTATSDTSPSEKGFQNFGGRKLESVLLSGGDGYGGPSAPGTQTPSSFYRGWAERFPYDTPSQHSSMIVGPATPYRRPSSSIAELSSSRPDSDTLKAMPNSPHPAASLGWPLINTSAGRPVGSSGTSETSDLMLPLPGPRSIDGLGRSRPSQDGSRNSKFTEGF</sequence>
<evidence type="ECO:0000313" key="4">
    <source>
        <dbReference type="Proteomes" id="UP000664169"/>
    </source>
</evidence>
<feature type="compositionally biased region" description="Polar residues" evidence="1">
    <location>
        <begin position="513"/>
        <end position="524"/>
    </location>
</feature>
<gene>
    <name evidence="3" type="ORF">GOMPHAMPRED_004613</name>
</gene>
<feature type="region of interest" description="Disordered" evidence="1">
    <location>
        <begin position="277"/>
        <end position="321"/>
    </location>
</feature>
<keyword evidence="2" id="KW-0472">Membrane</keyword>
<feature type="region of interest" description="Disordered" evidence="1">
    <location>
        <begin position="56"/>
        <end position="77"/>
    </location>
</feature>